<dbReference type="EMBL" id="PUHZ01000006">
    <property type="protein sequence ID" value="PQO47015.1"/>
    <property type="molecule type" value="Genomic_DNA"/>
</dbReference>
<sequence>MTPLEFIEDNYHPDPRGSVKLVSVLRTYRATLPAGMTISREGFLSAIRKQYPVGLLSDNTLGIGGISESPSKVLAVDSDGRLRLQPAT</sequence>
<organism evidence="1 2">
    <name type="scientific">Blastopirellula marina</name>
    <dbReference type="NCBI Taxonomy" id="124"/>
    <lineage>
        <taxon>Bacteria</taxon>
        <taxon>Pseudomonadati</taxon>
        <taxon>Planctomycetota</taxon>
        <taxon>Planctomycetia</taxon>
        <taxon>Pirellulales</taxon>
        <taxon>Pirellulaceae</taxon>
        <taxon>Blastopirellula</taxon>
    </lineage>
</organism>
<reference evidence="1 2" key="1">
    <citation type="submission" date="2018-02" db="EMBL/GenBank/DDBJ databases">
        <title>Comparative genomes isolates from brazilian mangrove.</title>
        <authorList>
            <person name="Araujo J.E."/>
            <person name="Taketani R.G."/>
            <person name="Silva M.C.P."/>
            <person name="Loureco M.V."/>
            <person name="Andreote F.D."/>
        </authorList>
    </citation>
    <scope>NUCLEOTIDE SEQUENCE [LARGE SCALE GENOMIC DNA]</scope>
    <source>
        <strain evidence="1 2">Nap-Phe MGV</strain>
    </source>
</reference>
<accession>A0A2S8GRG7</accession>
<comment type="caution">
    <text evidence="1">The sequence shown here is derived from an EMBL/GenBank/DDBJ whole genome shotgun (WGS) entry which is preliminary data.</text>
</comment>
<proteinExistence type="predicted"/>
<gene>
    <name evidence="1" type="ORF">C5Y93_05840</name>
</gene>
<evidence type="ECO:0000313" key="1">
    <source>
        <dbReference type="EMBL" id="PQO47015.1"/>
    </source>
</evidence>
<protein>
    <submittedName>
        <fullName evidence="1">Uncharacterized protein</fullName>
    </submittedName>
</protein>
<name>A0A2S8GRG7_9BACT</name>
<evidence type="ECO:0000313" key="2">
    <source>
        <dbReference type="Proteomes" id="UP000237819"/>
    </source>
</evidence>
<dbReference type="AlphaFoldDB" id="A0A2S8GRG7"/>
<dbReference type="Proteomes" id="UP000237819">
    <property type="component" value="Unassembled WGS sequence"/>
</dbReference>